<name>A0A6V8K4S4_9ACTN</name>
<accession>A0A6V8K4S4</accession>
<dbReference type="Proteomes" id="UP000482800">
    <property type="component" value="Unassembled WGS sequence"/>
</dbReference>
<feature type="transmembrane region" description="Helical" evidence="1">
    <location>
        <begin position="316"/>
        <end position="336"/>
    </location>
</feature>
<dbReference type="RefSeq" id="WP_173054685.1">
    <property type="nucleotide sequence ID" value="NZ_BAABGO010000061.1"/>
</dbReference>
<protein>
    <submittedName>
        <fullName evidence="2">Uncharacterized protein</fullName>
    </submittedName>
</protein>
<proteinExistence type="predicted"/>
<dbReference type="AlphaFoldDB" id="A0A6V8K4S4"/>
<reference evidence="2 3" key="1">
    <citation type="submission" date="2020-03" db="EMBL/GenBank/DDBJ databases">
        <title>Whole genome shotgun sequence of Phytohabitans houttuyneae NBRC 108639.</title>
        <authorList>
            <person name="Komaki H."/>
            <person name="Tamura T."/>
        </authorList>
    </citation>
    <scope>NUCLEOTIDE SEQUENCE [LARGE SCALE GENOMIC DNA]</scope>
    <source>
        <strain evidence="2 3">NBRC 108639</strain>
    </source>
</reference>
<organism evidence="2 3">
    <name type="scientific">Phytohabitans houttuyneae</name>
    <dbReference type="NCBI Taxonomy" id="1076126"/>
    <lineage>
        <taxon>Bacteria</taxon>
        <taxon>Bacillati</taxon>
        <taxon>Actinomycetota</taxon>
        <taxon>Actinomycetes</taxon>
        <taxon>Micromonosporales</taxon>
        <taxon>Micromonosporaceae</taxon>
    </lineage>
</organism>
<keyword evidence="1" id="KW-1133">Transmembrane helix</keyword>
<keyword evidence="1" id="KW-0812">Transmembrane</keyword>
<evidence type="ECO:0000313" key="2">
    <source>
        <dbReference type="EMBL" id="GFJ77318.1"/>
    </source>
</evidence>
<evidence type="ECO:0000256" key="1">
    <source>
        <dbReference type="SAM" id="Phobius"/>
    </source>
</evidence>
<keyword evidence="3" id="KW-1185">Reference proteome</keyword>
<comment type="caution">
    <text evidence="2">The sequence shown here is derived from an EMBL/GenBank/DDBJ whole genome shotgun (WGS) entry which is preliminary data.</text>
</comment>
<feature type="transmembrane region" description="Helical" evidence="1">
    <location>
        <begin position="342"/>
        <end position="360"/>
    </location>
</feature>
<gene>
    <name evidence="2" type="ORF">Phou_014980</name>
</gene>
<reference evidence="2 3" key="2">
    <citation type="submission" date="2020-03" db="EMBL/GenBank/DDBJ databases">
        <authorList>
            <person name="Ichikawa N."/>
            <person name="Kimura A."/>
            <person name="Kitahashi Y."/>
            <person name="Uohara A."/>
        </authorList>
    </citation>
    <scope>NUCLEOTIDE SEQUENCE [LARGE SCALE GENOMIC DNA]</scope>
    <source>
        <strain evidence="2 3">NBRC 108639</strain>
    </source>
</reference>
<sequence>MFGRRRVVGNPIVARRMLAFFRELTDEHRGDPVTVAERYGRHLFAPTRHTLVDDKKLSRSRFYVGIAAGDGVRAFAQLTRRAMLISDTLLLSHNWEGSYHHLGIRYVLDPENTSYGSRSRGFGDWRTLSAGVAADSSARAEARQLNNTTQTFGMSCPDLEGLGAWILDAEPLLTAGLAWYLPSYSLSQYQVVNGERRDRPHEKTRQIEVVDVVMRNGRVVDGTGQPPLKSHLVREVLRAEVPFVDGVGLRDFGLVTVEEFDAFASFRDFMRQSMLDLDPALDDVQSEHAIVRLGLQINDGLRSMRAEMEKARRRRAVAMTGAVVGSVSTTLVAVYGPALATAIAAIGASGGLWGVISAYAENSTRSLKENKWYYVWALSRKANS</sequence>
<keyword evidence="1" id="KW-0472">Membrane</keyword>
<evidence type="ECO:0000313" key="3">
    <source>
        <dbReference type="Proteomes" id="UP000482800"/>
    </source>
</evidence>
<dbReference type="EMBL" id="BLPF01000001">
    <property type="protein sequence ID" value="GFJ77318.1"/>
    <property type="molecule type" value="Genomic_DNA"/>
</dbReference>